<feature type="transmembrane region" description="Helical" evidence="2">
    <location>
        <begin position="54"/>
        <end position="73"/>
    </location>
</feature>
<feature type="domain" description="IcmF-related" evidence="4">
    <location>
        <begin position="518"/>
        <end position="818"/>
    </location>
</feature>
<dbReference type="InterPro" id="IPR053156">
    <property type="entry name" value="T6SS_TssM-like"/>
</dbReference>
<dbReference type="Pfam" id="PF21070">
    <property type="entry name" value="IcmF_helical"/>
    <property type="match status" value="1"/>
</dbReference>
<feature type="domain" description="Type VI secretion system component TssM1 N-terminal" evidence="5">
    <location>
        <begin position="200"/>
        <end position="461"/>
    </location>
</feature>
<keyword evidence="8" id="KW-1185">Reference proteome</keyword>
<evidence type="ECO:0000313" key="7">
    <source>
        <dbReference type="EMBL" id="MBL6458659.1"/>
    </source>
</evidence>
<dbReference type="PANTHER" id="PTHR36153:SF1">
    <property type="entry name" value="TYPE VI SECRETION SYSTEM COMPONENT TSSM1"/>
    <property type="match status" value="1"/>
</dbReference>
<dbReference type="InterPro" id="IPR025743">
    <property type="entry name" value="TssM1_N"/>
</dbReference>
<dbReference type="PANTHER" id="PTHR36153">
    <property type="entry name" value="INNER MEMBRANE PROTEIN-RELATED"/>
    <property type="match status" value="1"/>
</dbReference>
<evidence type="ECO:0000259" key="5">
    <source>
        <dbReference type="Pfam" id="PF14331"/>
    </source>
</evidence>
<organism evidence="7 8">
    <name type="scientific">Belnapia mucosa</name>
    <dbReference type="NCBI Taxonomy" id="2804532"/>
    <lineage>
        <taxon>Bacteria</taxon>
        <taxon>Pseudomonadati</taxon>
        <taxon>Pseudomonadota</taxon>
        <taxon>Alphaproteobacteria</taxon>
        <taxon>Acetobacterales</taxon>
        <taxon>Roseomonadaceae</taxon>
        <taxon>Belnapia</taxon>
    </lineage>
</organism>
<keyword evidence="2" id="KW-1133">Transmembrane helix</keyword>
<feature type="transmembrane region" description="Helical" evidence="2">
    <location>
        <begin position="458"/>
        <end position="476"/>
    </location>
</feature>
<dbReference type="Proteomes" id="UP000606490">
    <property type="component" value="Unassembled WGS sequence"/>
</dbReference>
<dbReference type="InterPro" id="IPR009612">
    <property type="entry name" value="IcmF-rel"/>
</dbReference>
<comment type="caution">
    <text evidence="7">The sequence shown here is derived from an EMBL/GenBank/DDBJ whole genome shotgun (WGS) entry which is preliminary data.</text>
</comment>
<dbReference type="Pfam" id="PF14331">
    <property type="entry name" value="IcmF-related_N"/>
    <property type="match status" value="1"/>
</dbReference>
<feature type="region of interest" description="Disordered" evidence="1">
    <location>
        <begin position="823"/>
        <end position="853"/>
    </location>
</feature>
<dbReference type="SUPFAM" id="SSF52540">
    <property type="entry name" value="P-loop containing nucleoside triphosphate hydrolases"/>
    <property type="match status" value="1"/>
</dbReference>
<evidence type="ECO:0000259" key="3">
    <source>
        <dbReference type="Pfam" id="PF06744"/>
    </source>
</evidence>
<dbReference type="Pfam" id="PF06761">
    <property type="entry name" value="IcmF-related"/>
    <property type="match status" value="1"/>
</dbReference>
<evidence type="ECO:0000259" key="4">
    <source>
        <dbReference type="Pfam" id="PF06761"/>
    </source>
</evidence>
<feature type="domain" description="Type VI secretion system IcmF C-terminal" evidence="3">
    <location>
        <begin position="1071"/>
        <end position="1178"/>
    </location>
</feature>
<evidence type="ECO:0000256" key="1">
    <source>
        <dbReference type="SAM" id="MobiDB-lite"/>
    </source>
</evidence>
<dbReference type="InterPro" id="IPR048677">
    <property type="entry name" value="TssM1_hel"/>
</dbReference>
<feature type="transmembrane region" description="Helical" evidence="2">
    <location>
        <begin position="12"/>
        <end position="34"/>
    </location>
</feature>
<keyword evidence="2" id="KW-0812">Transmembrane</keyword>
<proteinExistence type="predicted"/>
<evidence type="ECO:0000313" key="8">
    <source>
        <dbReference type="Proteomes" id="UP000606490"/>
    </source>
</evidence>
<dbReference type="Pfam" id="PF06744">
    <property type="entry name" value="IcmF_C"/>
    <property type="match status" value="1"/>
</dbReference>
<accession>A0ABS1VD55</accession>
<dbReference type="CDD" id="cd00882">
    <property type="entry name" value="Ras_like_GTPase"/>
    <property type="match status" value="1"/>
</dbReference>
<evidence type="ECO:0000256" key="2">
    <source>
        <dbReference type="SAM" id="Phobius"/>
    </source>
</evidence>
<sequence>MTPLAAPSLLSALRAPSWVWTLAGTAMLALLVWLFGDLLGLGNAHPLASPEARLLAILGIALAWGAWTLVQRVRARRANGRMAAALATQATTGGDGPAGSAELAEIERRFVQALGRLKRRRLGRRGNRRWLYELPWYVMVGPPGSGKSTALAQAGLSLRLGQIQELRGIGGTRYCDWVFTDEAVLIDTAGRYVTQDSDPQADQTAWLGLLDLLRRQRPWRPLNGILVTLSVRDLLEGDGVGGSTDHAARIRARLEEIEERLGLRLPVYLLVTKVDLVSGFEPFFADLTEAQCEQVWGHTFRHDAPRAGAPPAPAELRQALAGLVERLDRRVPGRLAEEQDLERRALIFGFPTQVAGLAEAIQRFAERCFRDSAYERGAWLRGVYLTSGTQAGTPIDRLMDLVARGLGGTSAAPTATAAAGGERSFFLRHLLEQVVFGEAELAGRDLARERRERLLRRAVLASLALLLAGTGAAWGWSFAANRARQAATEEALGTWAQQARPQALPSLTAADADVAAVLPLLDRMAGIRARFGDEDPIPMRLGLSQRVTGEAQLGAAYRTALARLLLPRLMLAAEARLRVRPLPAGELVDGLRAYLSLVGLAPAETSLIEAFFAREATLRSAAAVASARRHLAALAGILPELDASERPAPDGRLLAELRAALAEVSLPRRAYEALLADPEASGLPEWRLTEHAGPNAAIAFVRHSRRPLGAGIPGIFTHAGFHRVFLRKLGEVARAVDAEFQVVGARAAPEAPDAEIRTLQADMLRLYYDDAVARWHGLLQDLAPVPLTGLDQAIEVTKALSGPSSPLKLLLRAVLRETALTFPPEPTREGAQPADAEGRQAATRIGSGSGGGTGGTRRLLLLDRAAGEAAELPGAPVEARFAYLRPLVEGLDGAPPTLDEALLALAALHARLAEVAAAPNPREAFARLGPGIAEPLGPFARRLPEPARPVIESVQKGVADLGKSGARQQLNALWRTEVLEFCRKATGGRFPFAVGGKADAMADDLARLFGPAGLIDSFVKGPLAAYVDTTRPTWADTQGIGLAPGSLAQLAQARRVAATLFGASPGQKASFSLVPVSLGGTALSATLDLDGQELRYDHGPARPVSFVWPGPAGTGTVRLSFAPASGGPPVTVARDGPWALLRLLHESGRLERTGQPEVFQAELGAGGHLLRLRLRAASVENPFDLAVFSRFACPDTLVAAAAGSTGR</sequence>
<dbReference type="NCBIfam" id="TIGR03348">
    <property type="entry name" value="VI_IcmF"/>
    <property type="match status" value="1"/>
</dbReference>
<feature type="domain" description="Type VI secretion system component TssM1 helical" evidence="6">
    <location>
        <begin position="967"/>
        <end position="1062"/>
    </location>
</feature>
<dbReference type="InterPro" id="IPR027417">
    <property type="entry name" value="P-loop_NTPase"/>
</dbReference>
<dbReference type="EMBL" id="JAEUXJ010000017">
    <property type="protein sequence ID" value="MBL6458659.1"/>
    <property type="molecule type" value="Genomic_DNA"/>
</dbReference>
<name>A0ABS1VD55_9PROT</name>
<dbReference type="RefSeq" id="WP_202828401.1">
    <property type="nucleotide sequence ID" value="NZ_JAEUXJ010000017.1"/>
</dbReference>
<keyword evidence="2" id="KW-0472">Membrane</keyword>
<dbReference type="InterPro" id="IPR017731">
    <property type="entry name" value="TssM1-like"/>
</dbReference>
<dbReference type="InterPro" id="IPR010623">
    <property type="entry name" value="IcmF_C"/>
</dbReference>
<gene>
    <name evidence="7" type="primary">tssM</name>
    <name evidence="7" type="ORF">JMJ55_25295</name>
</gene>
<evidence type="ECO:0000259" key="6">
    <source>
        <dbReference type="Pfam" id="PF21070"/>
    </source>
</evidence>
<protein>
    <submittedName>
        <fullName evidence="7">Type VI secretion system membrane subunit TssM</fullName>
    </submittedName>
</protein>
<reference evidence="7 8" key="1">
    <citation type="submission" date="2021-01" db="EMBL/GenBank/DDBJ databases">
        <title>Belnapia mucosa sp. nov. and Belnapia arida sp. nov., isolated from the Tabernas Desert (Almeria, Spain).</title>
        <authorList>
            <person name="Molina-Menor E."/>
            <person name="Vidal-Verdu A."/>
            <person name="Calonge A."/>
            <person name="Satari L."/>
            <person name="Pereto Magraner J."/>
            <person name="Porcar Miralles M."/>
        </authorList>
    </citation>
    <scope>NUCLEOTIDE SEQUENCE [LARGE SCALE GENOMIC DNA]</scope>
    <source>
        <strain evidence="7 8">T6</strain>
    </source>
</reference>